<gene>
    <name evidence="1" type="ORF">ACFORO_20025</name>
</gene>
<evidence type="ECO:0000313" key="1">
    <source>
        <dbReference type="EMBL" id="MFC3512467.1"/>
    </source>
</evidence>
<evidence type="ECO:0008006" key="3">
    <source>
        <dbReference type="Google" id="ProtNLM"/>
    </source>
</evidence>
<dbReference type="Gene3D" id="1.25.40.10">
    <property type="entry name" value="Tetratricopeptide repeat domain"/>
    <property type="match status" value="1"/>
</dbReference>
<name>A0ABV7QI27_9PSEU</name>
<sequence length="386" mass="41704">MAAEADDPPRTVLELRLRERSQTLAEFVVEAERFARTFGEAGTLSVRHLQRLISGRKPNGSPVGRPRPATARLLERMLGLPIDDLLASPGAARGRVESDDELRQRLSAARRVNGDVLVLLRDQLTSMRRLDRQLGAATAHEEVVTKIRQVSGLRSHSLAPGIRNQLGALLAELGTLAGWQKLDMGSVGESWQFYEDAKAAARESDDVAFQVHCSAEQAFVLIDVGETSSAVELLRAAERTAERGTGRLLRSWLAAAHGEALAADGQRSASLRAFDRAAALLPAEASAVDGPYVVLDPVHLARWRGHALARIGESDAVEVLSTALSSLDPTFTRAETALRVDLATAFLALGEREEGRVHAERARALAAEIGSARQQRRITLLVGPAN</sequence>
<dbReference type="InterPro" id="IPR011990">
    <property type="entry name" value="TPR-like_helical_dom_sf"/>
</dbReference>
<protein>
    <recommendedName>
        <fullName evidence="3">XRE family transcriptional regulator</fullName>
    </recommendedName>
</protein>
<keyword evidence="2" id="KW-1185">Reference proteome</keyword>
<dbReference type="SUPFAM" id="SSF48452">
    <property type="entry name" value="TPR-like"/>
    <property type="match status" value="2"/>
</dbReference>
<evidence type="ECO:0000313" key="2">
    <source>
        <dbReference type="Proteomes" id="UP001595764"/>
    </source>
</evidence>
<dbReference type="EMBL" id="JBHRWI010000022">
    <property type="protein sequence ID" value="MFC3512467.1"/>
    <property type="molecule type" value="Genomic_DNA"/>
</dbReference>
<reference evidence="2" key="1">
    <citation type="journal article" date="2019" name="Int. J. Syst. Evol. Microbiol.">
        <title>The Global Catalogue of Microorganisms (GCM) 10K type strain sequencing project: providing services to taxonomists for standard genome sequencing and annotation.</title>
        <authorList>
            <consortium name="The Broad Institute Genomics Platform"/>
            <consortium name="The Broad Institute Genome Sequencing Center for Infectious Disease"/>
            <person name="Wu L."/>
            <person name="Ma J."/>
        </authorList>
    </citation>
    <scope>NUCLEOTIDE SEQUENCE [LARGE SCALE GENOMIC DNA]</scope>
    <source>
        <strain evidence="2">CGMCC 4.7682</strain>
    </source>
</reference>
<organism evidence="1 2">
    <name type="scientific">Amycolatopsis halotolerans</name>
    <dbReference type="NCBI Taxonomy" id="330083"/>
    <lineage>
        <taxon>Bacteria</taxon>
        <taxon>Bacillati</taxon>
        <taxon>Actinomycetota</taxon>
        <taxon>Actinomycetes</taxon>
        <taxon>Pseudonocardiales</taxon>
        <taxon>Pseudonocardiaceae</taxon>
        <taxon>Amycolatopsis</taxon>
    </lineage>
</organism>
<dbReference type="Proteomes" id="UP001595764">
    <property type="component" value="Unassembled WGS sequence"/>
</dbReference>
<comment type="caution">
    <text evidence="1">The sequence shown here is derived from an EMBL/GenBank/DDBJ whole genome shotgun (WGS) entry which is preliminary data.</text>
</comment>
<dbReference type="RefSeq" id="WP_377871686.1">
    <property type="nucleotide sequence ID" value="NZ_JBHMAY010000032.1"/>
</dbReference>
<proteinExistence type="predicted"/>
<accession>A0ABV7QI27</accession>